<evidence type="ECO:0000256" key="6">
    <source>
        <dbReference type="ARBA" id="ARBA00022840"/>
    </source>
</evidence>
<name>A0A931CQY5_9MICC</name>
<protein>
    <submittedName>
        <fullName evidence="11">NAD(+)/NADH kinase</fullName>
    </submittedName>
</protein>
<feature type="domain" description="DAGKc" evidence="10">
    <location>
        <begin position="46"/>
        <end position="176"/>
    </location>
</feature>
<dbReference type="PANTHER" id="PTHR12358">
    <property type="entry name" value="SPHINGOSINE KINASE"/>
    <property type="match status" value="1"/>
</dbReference>
<dbReference type="SUPFAM" id="SSF111331">
    <property type="entry name" value="NAD kinase/diacylglycerol kinase-like"/>
    <property type="match status" value="1"/>
</dbReference>
<keyword evidence="7" id="KW-0443">Lipid metabolism</keyword>
<dbReference type="AlphaFoldDB" id="A0A931CQY5"/>
<evidence type="ECO:0000259" key="10">
    <source>
        <dbReference type="PROSITE" id="PS50146"/>
    </source>
</evidence>
<dbReference type="InterPro" id="IPR050187">
    <property type="entry name" value="Lipid_Phosphate_FormReg"/>
</dbReference>
<dbReference type="Gene3D" id="3.40.50.10330">
    <property type="entry name" value="Probable inorganic polyphosphate/atp-NAD kinase, domain 1"/>
    <property type="match status" value="1"/>
</dbReference>
<dbReference type="EMBL" id="JADNYM010000012">
    <property type="protein sequence ID" value="MBG0739864.1"/>
    <property type="molecule type" value="Genomic_DNA"/>
</dbReference>
<dbReference type="InterPro" id="IPR017438">
    <property type="entry name" value="ATP-NAD_kinase_N"/>
</dbReference>
<accession>A0A931CQY5</accession>
<evidence type="ECO:0000256" key="7">
    <source>
        <dbReference type="ARBA" id="ARBA00023209"/>
    </source>
</evidence>
<comment type="cofactor">
    <cofactor evidence="1">
        <name>Mg(2+)</name>
        <dbReference type="ChEBI" id="CHEBI:18420"/>
    </cofactor>
</comment>
<sequence length="351" mass="37619">MPTSVLVLIIVLASLAFLTASWWGVRKLAQKHTRSAVGEVPHKGQTGQQKVAVILNPVKTGAADAKTFILRSAALAGWKEPIFLETTMADPGYSQARRALDYGADVIVVCGGDGTVRVVAEVLRHTQMPMGIIPLGTGNLLARNLGLRINDIHSDVQTALFGHQRHIDTATMAMENSVTGASSKHAFLVIGGLGMDAEVLGDTSSRLKSSMGWLAYSEAGMRHLPGRRKKISIAMDGQDPQQRKVRTVLFANCGLLPGGIDFVPNALLDDGVLDVVVASPRSALGWAAMAVKIVLQHKGRLPVIDYYRAKTITIRTAVPEETQLDGDIFGKATKVTVAVEPKALLVRVKPQ</sequence>
<evidence type="ECO:0000256" key="4">
    <source>
        <dbReference type="ARBA" id="ARBA00022741"/>
    </source>
</evidence>
<comment type="similarity">
    <text evidence="2">Belongs to the diacylglycerol/lipid kinase family.</text>
</comment>
<dbReference type="PANTHER" id="PTHR12358:SF54">
    <property type="entry name" value="SPHINGOSINE KINASE RELATED PROTEIN"/>
    <property type="match status" value="1"/>
</dbReference>
<feature type="transmembrane region" description="Helical" evidence="9">
    <location>
        <begin position="6"/>
        <end position="25"/>
    </location>
</feature>
<evidence type="ECO:0000256" key="8">
    <source>
        <dbReference type="ARBA" id="ARBA00023264"/>
    </source>
</evidence>
<proteinExistence type="inferred from homology"/>
<dbReference type="Proteomes" id="UP000655366">
    <property type="component" value="Unassembled WGS sequence"/>
</dbReference>
<evidence type="ECO:0000256" key="5">
    <source>
        <dbReference type="ARBA" id="ARBA00022777"/>
    </source>
</evidence>
<evidence type="ECO:0000256" key="3">
    <source>
        <dbReference type="ARBA" id="ARBA00022679"/>
    </source>
</evidence>
<evidence type="ECO:0000313" key="11">
    <source>
        <dbReference type="EMBL" id="MBG0739864.1"/>
    </source>
</evidence>
<dbReference type="InterPro" id="IPR045540">
    <property type="entry name" value="YegS/DAGK_C"/>
</dbReference>
<dbReference type="GO" id="GO:0016301">
    <property type="term" value="F:kinase activity"/>
    <property type="evidence" value="ECO:0007669"/>
    <property type="project" value="UniProtKB-KW"/>
</dbReference>
<keyword evidence="8" id="KW-1208">Phospholipid metabolism</keyword>
<dbReference type="RefSeq" id="WP_196396808.1">
    <property type="nucleotide sequence ID" value="NZ_JADNYM010000012.1"/>
</dbReference>
<dbReference type="Gene3D" id="2.60.200.40">
    <property type="match status" value="1"/>
</dbReference>
<dbReference type="GO" id="GO:0008654">
    <property type="term" value="P:phospholipid biosynthetic process"/>
    <property type="evidence" value="ECO:0007669"/>
    <property type="project" value="UniProtKB-KW"/>
</dbReference>
<evidence type="ECO:0000313" key="12">
    <source>
        <dbReference type="Proteomes" id="UP000655366"/>
    </source>
</evidence>
<reference evidence="11 12" key="1">
    <citation type="submission" date="2020-11" db="EMBL/GenBank/DDBJ databases">
        <title>Arthrobacter antarcticus sp. nov., isolated from Antarctic Soil.</title>
        <authorList>
            <person name="Li J."/>
        </authorList>
    </citation>
    <scope>NUCLEOTIDE SEQUENCE [LARGE SCALE GENOMIC DNA]</scope>
    <source>
        <strain evidence="11 12">Z1-20</strain>
    </source>
</reference>
<dbReference type="Pfam" id="PF00781">
    <property type="entry name" value="DAGK_cat"/>
    <property type="match status" value="1"/>
</dbReference>
<dbReference type="InterPro" id="IPR016064">
    <property type="entry name" value="NAD/diacylglycerol_kinase_sf"/>
</dbReference>
<keyword evidence="3" id="KW-0808">Transferase</keyword>
<keyword evidence="4" id="KW-0547">Nucleotide-binding</keyword>
<keyword evidence="12" id="KW-1185">Reference proteome</keyword>
<dbReference type="SMART" id="SM00046">
    <property type="entry name" value="DAGKc"/>
    <property type="match status" value="1"/>
</dbReference>
<gene>
    <name evidence="11" type="ORF">IV500_10750</name>
</gene>
<evidence type="ECO:0000256" key="1">
    <source>
        <dbReference type="ARBA" id="ARBA00001946"/>
    </source>
</evidence>
<evidence type="ECO:0000256" key="9">
    <source>
        <dbReference type="SAM" id="Phobius"/>
    </source>
</evidence>
<keyword evidence="7" id="KW-0444">Lipid biosynthesis</keyword>
<keyword evidence="6" id="KW-0067">ATP-binding</keyword>
<dbReference type="Pfam" id="PF19279">
    <property type="entry name" value="YegS_C"/>
    <property type="match status" value="1"/>
</dbReference>
<keyword evidence="9" id="KW-0472">Membrane</keyword>
<keyword evidence="9" id="KW-0812">Transmembrane</keyword>
<organism evidence="11 12">
    <name type="scientific">Arthrobacter terrae</name>
    <dbReference type="NCBI Taxonomy" id="2935737"/>
    <lineage>
        <taxon>Bacteria</taxon>
        <taxon>Bacillati</taxon>
        <taxon>Actinomycetota</taxon>
        <taxon>Actinomycetes</taxon>
        <taxon>Micrococcales</taxon>
        <taxon>Micrococcaceae</taxon>
        <taxon>Arthrobacter</taxon>
    </lineage>
</organism>
<evidence type="ECO:0000256" key="2">
    <source>
        <dbReference type="ARBA" id="ARBA00005983"/>
    </source>
</evidence>
<comment type="caution">
    <text evidence="11">The sequence shown here is derived from an EMBL/GenBank/DDBJ whole genome shotgun (WGS) entry which is preliminary data.</text>
</comment>
<keyword evidence="9" id="KW-1133">Transmembrane helix</keyword>
<dbReference type="GO" id="GO:0005524">
    <property type="term" value="F:ATP binding"/>
    <property type="evidence" value="ECO:0007669"/>
    <property type="project" value="UniProtKB-KW"/>
</dbReference>
<keyword evidence="5 11" id="KW-0418">Kinase</keyword>
<keyword evidence="7" id="KW-0594">Phospholipid biosynthesis</keyword>
<dbReference type="PROSITE" id="PS50146">
    <property type="entry name" value="DAGK"/>
    <property type="match status" value="1"/>
</dbReference>
<dbReference type="InterPro" id="IPR001206">
    <property type="entry name" value="Diacylglycerol_kinase_cat_dom"/>
</dbReference>